<dbReference type="PANTHER" id="PTHR21015">
    <property type="entry name" value="UDP-N-ACETYLGLUCOSAMINE--N-ACETYLMURAMYL-(PENTAPEPTIDE) PYROPHOSPHORYL-UNDECAPRENOL N-ACETYLGLUCOSAMINE TRANSFERASE 1"/>
    <property type="match status" value="1"/>
</dbReference>
<dbReference type="Pfam" id="PF04101">
    <property type="entry name" value="Glyco_tran_28_C"/>
    <property type="match status" value="1"/>
</dbReference>
<dbReference type="InterPro" id="IPR007235">
    <property type="entry name" value="Glyco_trans_28_C"/>
</dbReference>
<dbReference type="SUPFAM" id="SSF53756">
    <property type="entry name" value="UDP-Glycosyltransferase/glycogen phosphorylase"/>
    <property type="match status" value="1"/>
</dbReference>
<dbReference type="Gene3D" id="3.40.50.2000">
    <property type="entry name" value="Glycogen Phosphorylase B"/>
    <property type="match status" value="1"/>
</dbReference>
<name>A0ABS7G2P5_9ACTN</name>
<proteinExistence type="predicted"/>
<dbReference type="PANTHER" id="PTHR21015:SF22">
    <property type="entry name" value="GLYCOSYLTRANSFERASE"/>
    <property type="match status" value="1"/>
</dbReference>
<evidence type="ECO:0000313" key="2">
    <source>
        <dbReference type="EMBL" id="MBW8486995.1"/>
    </source>
</evidence>
<organism evidence="2 3">
    <name type="scientific">Actinomadura parmotrematis</name>
    <dbReference type="NCBI Taxonomy" id="2864039"/>
    <lineage>
        <taxon>Bacteria</taxon>
        <taxon>Bacillati</taxon>
        <taxon>Actinomycetota</taxon>
        <taxon>Actinomycetes</taxon>
        <taxon>Streptosporangiales</taxon>
        <taxon>Thermomonosporaceae</taxon>
        <taxon>Actinomadura</taxon>
    </lineage>
</organism>
<gene>
    <name evidence="2" type="ORF">K1Y72_31830</name>
</gene>
<keyword evidence="3" id="KW-1185">Reference proteome</keyword>
<accession>A0ABS7G2P5</accession>
<dbReference type="RefSeq" id="WP_220170236.1">
    <property type="nucleotide sequence ID" value="NZ_JAIBOA010000029.1"/>
</dbReference>
<protein>
    <recommendedName>
        <fullName evidence="1">Glycosyl transferase family 28 C-terminal domain-containing protein</fullName>
    </recommendedName>
</protein>
<comment type="caution">
    <text evidence="2">The sequence shown here is derived from an EMBL/GenBank/DDBJ whole genome shotgun (WGS) entry which is preliminary data.</text>
</comment>
<evidence type="ECO:0000313" key="3">
    <source>
        <dbReference type="Proteomes" id="UP000774570"/>
    </source>
</evidence>
<dbReference type="EMBL" id="JAIBOA010000029">
    <property type="protein sequence ID" value="MBW8486995.1"/>
    <property type="molecule type" value="Genomic_DNA"/>
</dbReference>
<reference evidence="2 3" key="1">
    <citation type="submission" date="2021-07" db="EMBL/GenBank/DDBJ databases">
        <title>Actinomadura sp. PM05-2 isolated from lichen.</title>
        <authorList>
            <person name="Somphong A."/>
            <person name="Phongsopitanun W."/>
            <person name="Tanasupawat S."/>
            <person name="Peongsungnone V."/>
        </authorList>
    </citation>
    <scope>NUCLEOTIDE SEQUENCE [LARGE SCALE GENOMIC DNA]</scope>
    <source>
        <strain evidence="2 3">PM05-2</strain>
    </source>
</reference>
<evidence type="ECO:0000259" key="1">
    <source>
        <dbReference type="Pfam" id="PF04101"/>
    </source>
</evidence>
<dbReference type="Proteomes" id="UP000774570">
    <property type="component" value="Unassembled WGS sequence"/>
</dbReference>
<feature type="domain" description="Glycosyl transferase family 28 C-terminal" evidence="1">
    <location>
        <begin position="229"/>
        <end position="276"/>
    </location>
</feature>
<sequence>MIGYYVHHQGRGHLHRALCVARHLGAGVTALSSLPRPAGWPGAWVALPRDDVPEAAGDTTANGRLHWAPHHHPGLRGRMAAVARWIEAAAPAVLVADVSVEVALLARLLGVPTIVAAMRGDRGDPAHRLAYDAADGLLAPWPAHLPEPGWPAAWTAKTCHTGAFSRFDGRPRPAPPARTRRRAVLLAGAGGGGPTSAQVCRARRAAPGWDFAALGGPGPWCGDPWPVLCAADVVVTHAGQNAVAECAAAARPAVVIPQDRPHGEQRATAAALRGAGLADVRDRWPEPAEWPGLLDAAAGRDGARWREWAPGDGAARAAAFVREVAARHDAREAAPCAPL</sequence>